<dbReference type="STRING" id="1296120.A0A1B9GLG3"/>
<dbReference type="AlphaFoldDB" id="A0A1B9GLG3"/>
<dbReference type="EMBL" id="KI669512">
    <property type="protein sequence ID" value="OCF31828.1"/>
    <property type="molecule type" value="Genomic_DNA"/>
</dbReference>
<dbReference type="PANTHER" id="PTHR39597:SF1">
    <property type="entry name" value="UBA DOMAIN-CONTAINING PROTEIN RUP1"/>
    <property type="match status" value="1"/>
</dbReference>
<feature type="region of interest" description="Disordered" evidence="2">
    <location>
        <begin position="41"/>
        <end position="234"/>
    </location>
</feature>
<dbReference type="Pfam" id="PF23625">
    <property type="entry name" value="UIM_2"/>
    <property type="match status" value="2"/>
</dbReference>
<evidence type="ECO:0000256" key="1">
    <source>
        <dbReference type="SAM" id="Coils"/>
    </source>
</evidence>
<dbReference type="GO" id="GO:0005634">
    <property type="term" value="C:nucleus"/>
    <property type="evidence" value="ECO:0007669"/>
    <property type="project" value="TreeGrafter"/>
</dbReference>
<feature type="compositionally biased region" description="Low complexity" evidence="2">
    <location>
        <begin position="135"/>
        <end position="145"/>
    </location>
</feature>
<dbReference type="Gene3D" id="3.90.70.10">
    <property type="entry name" value="Cysteine proteinases"/>
    <property type="match status" value="1"/>
</dbReference>
<protein>
    <recommendedName>
        <fullName evidence="3">Peptidase C19 ubiquitin carboxyl-terminal hydrolase domain-containing protein</fullName>
    </recommendedName>
</protein>
<dbReference type="InterPro" id="IPR038765">
    <property type="entry name" value="Papain-like_cys_pep_sf"/>
</dbReference>
<dbReference type="Pfam" id="PF00443">
    <property type="entry name" value="UCH"/>
    <property type="match status" value="1"/>
</dbReference>
<feature type="compositionally biased region" description="Basic and acidic residues" evidence="2">
    <location>
        <begin position="202"/>
        <end position="212"/>
    </location>
</feature>
<feature type="region of interest" description="Disordered" evidence="2">
    <location>
        <begin position="695"/>
        <end position="845"/>
    </location>
</feature>
<accession>A0A1B9GLG3</accession>
<dbReference type="OrthoDB" id="443682at2759"/>
<keyword evidence="5" id="KW-1185">Reference proteome</keyword>
<evidence type="ECO:0000313" key="5">
    <source>
        <dbReference type="Proteomes" id="UP000092666"/>
    </source>
</evidence>
<organism evidence="4 5">
    <name type="scientific">Kwoniella heveanensis BCC8398</name>
    <dbReference type="NCBI Taxonomy" id="1296120"/>
    <lineage>
        <taxon>Eukaryota</taxon>
        <taxon>Fungi</taxon>
        <taxon>Dikarya</taxon>
        <taxon>Basidiomycota</taxon>
        <taxon>Agaricomycotina</taxon>
        <taxon>Tremellomycetes</taxon>
        <taxon>Tremellales</taxon>
        <taxon>Cryptococcaceae</taxon>
        <taxon>Kwoniella</taxon>
    </lineage>
</organism>
<gene>
    <name evidence="4" type="ORF">I316_06426</name>
</gene>
<dbReference type="SUPFAM" id="SSF54001">
    <property type="entry name" value="Cysteine proteinases"/>
    <property type="match status" value="1"/>
</dbReference>
<dbReference type="SMART" id="SM00726">
    <property type="entry name" value="UIM"/>
    <property type="match status" value="2"/>
</dbReference>
<feature type="coiled-coil region" evidence="1">
    <location>
        <begin position="582"/>
        <end position="613"/>
    </location>
</feature>
<dbReference type="PROSITE" id="PS50330">
    <property type="entry name" value="UIM"/>
    <property type="match status" value="1"/>
</dbReference>
<dbReference type="GO" id="GO:0005829">
    <property type="term" value="C:cytosol"/>
    <property type="evidence" value="ECO:0007669"/>
    <property type="project" value="TreeGrafter"/>
</dbReference>
<feature type="compositionally biased region" description="Basic and acidic residues" evidence="2">
    <location>
        <begin position="724"/>
        <end position="735"/>
    </location>
</feature>
<evidence type="ECO:0000313" key="4">
    <source>
        <dbReference type="EMBL" id="OCF31828.1"/>
    </source>
</evidence>
<dbReference type="InterPro" id="IPR055335">
    <property type="entry name" value="Ucp6/RUP1"/>
</dbReference>
<feature type="domain" description="Peptidase C19 ubiquitin carboxyl-terminal hydrolase" evidence="3">
    <location>
        <begin position="536"/>
        <end position="695"/>
    </location>
</feature>
<evidence type="ECO:0000259" key="3">
    <source>
        <dbReference type="Pfam" id="PF00443"/>
    </source>
</evidence>
<keyword evidence="1" id="KW-0175">Coiled coil</keyword>
<dbReference type="GO" id="GO:0016579">
    <property type="term" value="P:protein deubiquitination"/>
    <property type="evidence" value="ECO:0007669"/>
    <property type="project" value="InterPro"/>
</dbReference>
<sequence length="845" mass="92775">MSLSESTFTALKDMGIEPRLAREAASRYHNVEPAVNWCFGDGANWTPEPSRPDPTPSYKSFTPQNAAGTSVEHREVIDMDTPPITDPSPEPPHSNFASNNPFRNSLHQPATTGSSVSYQPSHLQPDKPPLPARPLPSTATATAPSYQHHQTLLSNTPTPSYTPTIVDNDDEDEELRKAIALSQADMGRSDTSIGGGEAMNVDQKRSERERSVRAHGPPPPSPDRGNAQSGGENRDVAGEAEIEPLFGPTNKADDEGKMALVPSTQTSTSMSKEDEDMDRAIQESLMTASFHSASAIKDSERPKPIDRPEGAPLIFYSESGHSTYAANFLQAMYAVPQLREAVEDVVSTKGPLPPSHGIRLLSLHKMTKVNTKSFVEIDDILRDLRGGREPGQLPPGQATKDFQTMMGDEMTTMILTKTHAASDPNDWKAIAEESQRLMNTEVDGEPPQRSTHVTFQRRQNTPSDIYSHLADLIWNSDMSGQGIIELGEILTVFIDWAYGAPRDVWRLDERVVLDRYLKANAAYAAQKRAHQSVMAGDARRMREKINNMTMHEGQNYHASLKTLIEHLGSSPPSDDSMVTESRREMKEKLEKILGVLEEKVREHNVELKAMEEAASSAGAFETDDPEYNQHVYTLRAVLFHDGALVGGNHLYAYTKDEQGGWWKVQEHEAERVEWSTIASDKTGLWMDGGPYMLLYSREGPRPRPQRRKEADADTDLGLSSERSGQLDENRARNEVDLIDIDGGNDKDDASTAGDVDMADPSPCPTPPSGSTPSTIHPKTTGVDSAGRSGFGFGFDEKTAGGVPEYTPSSSGAGVEGAPWGLPSRTSDKDKHGDEQKEQDEDLIML</sequence>
<feature type="compositionally biased region" description="Polar residues" evidence="2">
    <location>
        <begin position="57"/>
        <end position="68"/>
    </location>
</feature>
<dbReference type="GO" id="GO:0004843">
    <property type="term" value="F:cysteine-type deubiquitinase activity"/>
    <property type="evidence" value="ECO:0007669"/>
    <property type="project" value="InterPro"/>
</dbReference>
<feature type="compositionally biased region" description="Acidic residues" evidence="2">
    <location>
        <begin position="836"/>
        <end position="845"/>
    </location>
</feature>
<feature type="compositionally biased region" description="Basic and acidic residues" evidence="2">
    <location>
        <begin position="825"/>
        <end position="835"/>
    </location>
</feature>
<proteinExistence type="predicted"/>
<dbReference type="InterPro" id="IPR001394">
    <property type="entry name" value="Peptidase_C19_UCH"/>
</dbReference>
<dbReference type="CDD" id="cd02257">
    <property type="entry name" value="Peptidase_C19"/>
    <property type="match status" value="1"/>
</dbReference>
<feature type="compositionally biased region" description="Polar residues" evidence="2">
    <location>
        <begin position="95"/>
        <end position="122"/>
    </location>
</feature>
<dbReference type="Proteomes" id="UP000092666">
    <property type="component" value="Unassembled WGS sequence"/>
</dbReference>
<reference evidence="5" key="2">
    <citation type="submission" date="2013-12" db="EMBL/GenBank/DDBJ databases">
        <title>Evolution of pathogenesis and genome organization in the Tremellales.</title>
        <authorList>
            <person name="Cuomo C."/>
            <person name="Litvintseva A."/>
            <person name="Heitman J."/>
            <person name="Chen Y."/>
            <person name="Sun S."/>
            <person name="Springer D."/>
            <person name="Dromer F."/>
            <person name="Young S."/>
            <person name="Zeng Q."/>
            <person name="Chapman S."/>
            <person name="Gujja S."/>
            <person name="Saif S."/>
            <person name="Birren B."/>
        </authorList>
    </citation>
    <scope>NUCLEOTIDE SEQUENCE [LARGE SCALE GENOMIC DNA]</scope>
    <source>
        <strain evidence="5">BCC8398</strain>
    </source>
</reference>
<feature type="compositionally biased region" description="Polar residues" evidence="2">
    <location>
        <begin position="147"/>
        <end position="165"/>
    </location>
</feature>
<name>A0A1B9GLG3_9TREE</name>
<reference evidence="4 5" key="1">
    <citation type="submission" date="2013-07" db="EMBL/GenBank/DDBJ databases">
        <title>The Genome Sequence of Cryptococcus heveanensis BCC8398.</title>
        <authorList>
            <consortium name="The Broad Institute Genome Sequencing Platform"/>
            <person name="Cuomo C."/>
            <person name="Litvintseva A."/>
            <person name="Chen Y."/>
            <person name="Heitman J."/>
            <person name="Sun S."/>
            <person name="Springer D."/>
            <person name="Dromer F."/>
            <person name="Young S.K."/>
            <person name="Zeng Q."/>
            <person name="Gargeya S."/>
            <person name="Fitzgerald M."/>
            <person name="Abouelleil A."/>
            <person name="Alvarado L."/>
            <person name="Berlin A.M."/>
            <person name="Chapman S.B."/>
            <person name="Dewar J."/>
            <person name="Goldberg J."/>
            <person name="Griggs A."/>
            <person name="Gujja S."/>
            <person name="Hansen M."/>
            <person name="Howarth C."/>
            <person name="Imamovic A."/>
            <person name="Larimer J."/>
            <person name="McCowan C."/>
            <person name="Murphy C."/>
            <person name="Pearson M."/>
            <person name="Priest M."/>
            <person name="Roberts A."/>
            <person name="Saif S."/>
            <person name="Shea T."/>
            <person name="Sykes S."/>
            <person name="Wortman J."/>
            <person name="Nusbaum C."/>
            <person name="Birren B."/>
        </authorList>
    </citation>
    <scope>NUCLEOTIDE SEQUENCE [LARGE SCALE GENOMIC DNA]</scope>
    <source>
        <strain evidence="4 5">BCC8398</strain>
    </source>
</reference>
<dbReference type="InterPro" id="IPR003903">
    <property type="entry name" value="UIM_dom"/>
</dbReference>
<dbReference type="PANTHER" id="PTHR39597">
    <property type="entry name" value="UBA DOMAIN-CONTAINING PROTEIN RUP1"/>
    <property type="match status" value="1"/>
</dbReference>
<evidence type="ECO:0000256" key="2">
    <source>
        <dbReference type="SAM" id="MobiDB-lite"/>
    </source>
</evidence>